<dbReference type="Pfam" id="PF15382">
    <property type="entry name" value="DUF4609"/>
    <property type="match status" value="1"/>
</dbReference>
<evidence type="ECO:0000256" key="1">
    <source>
        <dbReference type="SAM" id="MobiDB-lite"/>
    </source>
</evidence>
<evidence type="ECO:0000313" key="3">
    <source>
        <dbReference type="Proteomes" id="UP000694381"/>
    </source>
</evidence>
<dbReference type="PANTHER" id="PTHR38649">
    <property type="entry name" value="SPERMATOGENESIS-ASSOCIATED PROTEIN 33"/>
    <property type="match status" value="1"/>
</dbReference>
<proteinExistence type="predicted"/>
<organism evidence="2 3">
    <name type="scientific">Nannospalax galili</name>
    <name type="common">Northern Israeli blind subterranean mole rat</name>
    <name type="synonym">Spalax galili</name>
    <dbReference type="NCBI Taxonomy" id="1026970"/>
    <lineage>
        <taxon>Eukaryota</taxon>
        <taxon>Metazoa</taxon>
        <taxon>Chordata</taxon>
        <taxon>Craniata</taxon>
        <taxon>Vertebrata</taxon>
        <taxon>Euteleostomi</taxon>
        <taxon>Mammalia</taxon>
        <taxon>Eutheria</taxon>
        <taxon>Euarchontoglires</taxon>
        <taxon>Glires</taxon>
        <taxon>Rodentia</taxon>
        <taxon>Myomorpha</taxon>
        <taxon>Muroidea</taxon>
        <taxon>Spalacidae</taxon>
        <taxon>Spalacinae</taxon>
        <taxon>Nannospalax</taxon>
    </lineage>
</organism>
<dbReference type="GO" id="GO:0005634">
    <property type="term" value="C:nucleus"/>
    <property type="evidence" value="ECO:0007669"/>
    <property type="project" value="TreeGrafter"/>
</dbReference>
<feature type="region of interest" description="Disordered" evidence="1">
    <location>
        <begin position="1"/>
        <end position="82"/>
    </location>
</feature>
<reference evidence="2" key="2">
    <citation type="submission" date="2025-09" db="UniProtKB">
        <authorList>
            <consortium name="Ensembl"/>
        </authorList>
    </citation>
    <scope>IDENTIFICATION</scope>
</reference>
<dbReference type="Proteomes" id="UP000694381">
    <property type="component" value="Unassembled WGS sequence"/>
</dbReference>
<dbReference type="OMA" id="GPFYRHR"/>
<dbReference type="GeneTree" id="ENSGT00390000014546"/>
<gene>
    <name evidence="2" type="primary">Spata33</name>
</gene>
<feature type="compositionally biased region" description="Basic residues" evidence="1">
    <location>
        <begin position="1"/>
        <end position="11"/>
    </location>
</feature>
<accession>A0A8C6R3D7</accession>
<reference evidence="2" key="1">
    <citation type="submission" date="2025-08" db="UniProtKB">
        <authorList>
            <consortium name="Ensembl"/>
        </authorList>
    </citation>
    <scope>IDENTIFICATION</scope>
</reference>
<evidence type="ECO:0000313" key="2">
    <source>
        <dbReference type="Ensembl" id="ENSNGAP00000013113.1"/>
    </source>
</evidence>
<sequence>MGLSKSKPRKRKGEEHNKSPAHSVSKPKEKVMEKEAKPPDRDVPSQPADSLLMGAETAKYSQPSASSEEKPDTKQKSSKKKTVIPQIIITRASNEMLVSYGLPESEEQRTIREHADWGPYYRHRSPSTIAAYGLPSKE</sequence>
<protein>
    <recommendedName>
        <fullName evidence="4">Spermatogenesis-associated protein 33</fullName>
    </recommendedName>
</protein>
<dbReference type="GO" id="GO:0005737">
    <property type="term" value="C:cytoplasm"/>
    <property type="evidence" value="ECO:0007669"/>
    <property type="project" value="TreeGrafter"/>
</dbReference>
<feature type="compositionally biased region" description="Basic and acidic residues" evidence="1">
    <location>
        <begin position="26"/>
        <end position="43"/>
    </location>
</feature>
<evidence type="ECO:0008006" key="4">
    <source>
        <dbReference type="Google" id="ProtNLM"/>
    </source>
</evidence>
<dbReference type="Ensembl" id="ENSNGAT00000018688.1">
    <property type="protein sequence ID" value="ENSNGAP00000013113.1"/>
    <property type="gene ID" value="ENSNGAG00000014788.1"/>
</dbReference>
<dbReference type="PANTHER" id="PTHR38649:SF1">
    <property type="entry name" value="SPERMATOGENESIS-ASSOCIATED PROTEIN 33"/>
    <property type="match status" value="1"/>
</dbReference>
<keyword evidence="3" id="KW-1185">Reference proteome</keyword>
<dbReference type="InterPro" id="IPR027930">
    <property type="entry name" value="DUF4609"/>
</dbReference>
<name>A0A8C6R3D7_NANGA</name>
<dbReference type="AlphaFoldDB" id="A0A8C6R3D7"/>